<feature type="compositionally biased region" description="Acidic residues" evidence="5">
    <location>
        <begin position="257"/>
        <end position="276"/>
    </location>
</feature>
<protein>
    <submittedName>
        <fullName evidence="9">PHD and RING finger domain-containing protein 1</fullName>
    </submittedName>
</protein>
<dbReference type="AlphaFoldDB" id="A0A9P1FPJ0"/>
<dbReference type="PANTHER" id="PTHR47181">
    <property type="entry name" value="BRCA1 C TERMINUS DOMAIN CONTAINING PROTEIN, EXPRESSED"/>
    <property type="match status" value="1"/>
</dbReference>
<keyword evidence="3" id="KW-0862">Zinc</keyword>
<organism evidence="7">
    <name type="scientific">Cladocopium goreaui</name>
    <dbReference type="NCBI Taxonomy" id="2562237"/>
    <lineage>
        <taxon>Eukaryota</taxon>
        <taxon>Sar</taxon>
        <taxon>Alveolata</taxon>
        <taxon>Dinophyceae</taxon>
        <taxon>Suessiales</taxon>
        <taxon>Symbiodiniaceae</taxon>
        <taxon>Cladocopium</taxon>
    </lineage>
</organism>
<evidence type="ECO:0000313" key="7">
    <source>
        <dbReference type="EMBL" id="CAI3981712.1"/>
    </source>
</evidence>
<proteinExistence type="predicted"/>
<feature type="region of interest" description="Disordered" evidence="5">
    <location>
        <begin position="240"/>
        <end position="278"/>
    </location>
</feature>
<dbReference type="OrthoDB" id="432829at2759"/>
<dbReference type="SUPFAM" id="SSF57903">
    <property type="entry name" value="FYVE/PHD zinc finger"/>
    <property type="match status" value="1"/>
</dbReference>
<feature type="domain" description="PHD-type" evidence="6">
    <location>
        <begin position="340"/>
        <end position="394"/>
    </location>
</feature>
<evidence type="ECO:0000259" key="6">
    <source>
        <dbReference type="PROSITE" id="PS50016"/>
    </source>
</evidence>
<keyword evidence="10" id="KW-1185">Reference proteome</keyword>
<feature type="compositionally biased region" description="Basic residues" evidence="5">
    <location>
        <begin position="414"/>
        <end position="428"/>
    </location>
</feature>
<dbReference type="InterPro" id="IPR001965">
    <property type="entry name" value="Znf_PHD"/>
</dbReference>
<evidence type="ECO:0000313" key="10">
    <source>
        <dbReference type="Proteomes" id="UP001152797"/>
    </source>
</evidence>
<evidence type="ECO:0000313" key="8">
    <source>
        <dbReference type="EMBL" id="CAL1135087.1"/>
    </source>
</evidence>
<feature type="compositionally biased region" description="Basic and acidic residues" evidence="5">
    <location>
        <begin position="401"/>
        <end position="413"/>
    </location>
</feature>
<dbReference type="Pfam" id="PF00628">
    <property type="entry name" value="PHD"/>
    <property type="match status" value="1"/>
</dbReference>
<dbReference type="PROSITE" id="PS50016">
    <property type="entry name" value="ZF_PHD_2"/>
    <property type="match status" value="1"/>
</dbReference>
<feature type="region of interest" description="Disordered" evidence="5">
    <location>
        <begin position="399"/>
        <end position="428"/>
    </location>
</feature>
<accession>A0A9P1FPJ0</accession>
<keyword evidence="2 4" id="KW-0863">Zinc-finger</keyword>
<dbReference type="EMBL" id="CAMXCT010000657">
    <property type="protein sequence ID" value="CAI3981712.1"/>
    <property type="molecule type" value="Genomic_DNA"/>
</dbReference>
<dbReference type="InterPro" id="IPR013083">
    <property type="entry name" value="Znf_RING/FYVE/PHD"/>
</dbReference>
<evidence type="ECO:0000313" key="9">
    <source>
        <dbReference type="EMBL" id="CAL4769024.1"/>
    </source>
</evidence>
<evidence type="ECO:0000256" key="4">
    <source>
        <dbReference type="PROSITE-ProRule" id="PRU00146"/>
    </source>
</evidence>
<dbReference type="Gene3D" id="3.30.40.10">
    <property type="entry name" value="Zinc/RING finger domain, C3HC4 (zinc finger)"/>
    <property type="match status" value="1"/>
</dbReference>
<dbReference type="SMART" id="SM00249">
    <property type="entry name" value="PHD"/>
    <property type="match status" value="1"/>
</dbReference>
<evidence type="ECO:0000256" key="2">
    <source>
        <dbReference type="ARBA" id="ARBA00022771"/>
    </source>
</evidence>
<dbReference type="PANTHER" id="PTHR47181:SF2">
    <property type="entry name" value="BRCA1 C TERMINUS DOMAIN CONTAINING PROTEIN, EXPRESSED"/>
    <property type="match status" value="1"/>
</dbReference>
<keyword evidence="1" id="KW-0479">Metal-binding</keyword>
<evidence type="ECO:0000256" key="1">
    <source>
        <dbReference type="ARBA" id="ARBA00022723"/>
    </source>
</evidence>
<evidence type="ECO:0000256" key="3">
    <source>
        <dbReference type="ARBA" id="ARBA00022833"/>
    </source>
</evidence>
<dbReference type="GO" id="GO:0008270">
    <property type="term" value="F:zinc ion binding"/>
    <property type="evidence" value="ECO:0007669"/>
    <property type="project" value="UniProtKB-KW"/>
</dbReference>
<gene>
    <name evidence="7" type="ORF">C1SCF055_LOCUS9476</name>
</gene>
<dbReference type="Proteomes" id="UP001152797">
    <property type="component" value="Unassembled WGS sequence"/>
</dbReference>
<dbReference type="InterPro" id="IPR044254">
    <property type="entry name" value="At4g02110-like"/>
</dbReference>
<dbReference type="InterPro" id="IPR019787">
    <property type="entry name" value="Znf_PHD-finger"/>
</dbReference>
<dbReference type="EMBL" id="CAMXCT030000657">
    <property type="protein sequence ID" value="CAL4769024.1"/>
    <property type="molecule type" value="Genomic_DNA"/>
</dbReference>
<reference evidence="7" key="1">
    <citation type="submission" date="2022-10" db="EMBL/GenBank/DDBJ databases">
        <authorList>
            <person name="Chen Y."/>
            <person name="Dougan E. K."/>
            <person name="Chan C."/>
            <person name="Rhodes N."/>
            <person name="Thang M."/>
        </authorList>
    </citation>
    <scope>NUCLEOTIDE SEQUENCE</scope>
</reference>
<reference evidence="8" key="2">
    <citation type="submission" date="2024-04" db="EMBL/GenBank/DDBJ databases">
        <authorList>
            <person name="Chen Y."/>
            <person name="Shah S."/>
            <person name="Dougan E. K."/>
            <person name="Thang M."/>
            <person name="Chan C."/>
        </authorList>
    </citation>
    <scope>NUCLEOTIDE SEQUENCE [LARGE SCALE GENOMIC DNA]</scope>
</reference>
<dbReference type="InterPro" id="IPR011011">
    <property type="entry name" value="Znf_FYVE_PHD"/>
</dbReference>
<name>A0A9P1FPJ0_9DINO</name>
<sequence length="444" mass="48201">MALAKIRPVLGLQPEEASGDCPEKAPASKAADSAQFKNILSVAVSQEQRLGQHGAVRRGAGYDMSDPFMVATSEMDFAGGGKRKPLEFVQLNVSGLPCQVIGEASVVAAYLGMVKDESNKVKKPQECWMRFPDGTVKKLLRSRLLPLPTQLPRLNDWAVVVDLHGELERYNGFRGLCGLNAGQDAFWVLFEPNAGGNKSPKPPLEMIPRKNLVALPTSPHGALETQWEAKLRALPSIGHLVDDPGQPGQLEALKDKDDEENEDEEAFTEEEGEEERPEVGDLVTLLPDNKQMGILKALEGTRAEVKLLPSMAPDSLFAPRVDGCALSLLTKSTQEEAEEVALCNICDEANPEEELLICDNFCKSCASTIHIKCLDPPLQKVPEGDWFCPVCLPREKRKAKAKAEPKSKAEAKMKAKAKAKVKPAAKAKTKAKAVKASIAKLGKA</sequence>
<comment type="caution">
    <text evidence="7">The sequence shown here is derived from an EMBL/GenBank/DDBJ whole genome shotgun (WGS) entry which is preliminary data.</text>
</comment>
<evidence type="ECO:0000256" key="5">
    <source>
        <dbReference type="SAM" id="MobiDB-lite"/>
    </source>
</evidence>
<dbReference type="EMBL" id="CAMXCT020000657">
    <property type="protein sequence ID" value="CAL1135087.1"/>
    <property type="molecule type" value="Genomic_DNA"/>
</dbReference>